<dbReference type="EMBL" id="CP080467">
    <property type="protein sequence ID" value="UNO50230.1"/>
    <property type="molecule type" value="Genomic_DNA"/>
</dbReference>
<evidence type="ECO:0000313" key="2">
    <source>
        <dbReference type="Proteomes" id="UP000829401"/>
    </source>
</evidence>
<dbReference type="OrthoDB" id="2377088at2"/>
<organism evidence="1 2">
    <name type="scientific">Alicyclobacillus acidoterrestris (strain ATCC 49025 / DSM 3922 / CIP 106132 / NCIMB 13137 / GD3B)</name>
    <dbReference type="NCBI Taxonomy" id="1356854"/>
    <lineage>
        <taxon>Bacteria</taxon>
        <taxon>Bacillati</taxon>
        <taxon>Bacillota</taxon>
        <taxon>Bacilli</taxon>
        <taxon>Bacillales</taxon>
        <taxon>Alicyclobacillaceae</taxon>
        <taxon>Alicyclobacillus</taxon>
    </lineage>
</organism>
<sequence length="53" mass="5902">MKIDTFIKLGSLAFGVARDEKVQELLKMAHKGAKRRGLLQPPTSPPWGNQGRK</sequence>
<accession>T0CW11</accession>
<dbReference type="AlphaFoldDB" id="T0CW11"/>
<keyword evidence="2" id="KW-1185">Reference proteome</keyword>
<name>T0CW11_ALIAG</name>
<accession>A0A9E7CSU7</accession>
<evidence type="ECO:0000313" key="1">
    <source>
        <dbReference type="EMBL" id="UNO50230.1"/>
    </source>
</evidence>
<gene>
    <name evidence="1" type="ORF">K1I37_07080</name>
</gene>
<reference evidence="2" key="1">
    <citation type="journal article" date="2022" name="G3 (Bethesda)">
        <title>Unveiling the complete genome sequence of Alicyclobacillus acidoterrestris DSM 3922T, a taint-producing strain.</title>
        <authorList>
            <person name="Leonardo I.C."/>
            <person name="Barreto Crespo M.T."/>
            <person name="Gaspar F.B."/>
        </authorList>
    </citation>
    <scope>NUCLEOTIDE SEQUENCE [LARGE SCALE GENOMIC DNA]</scope>
    <source>
        <strain evidence="2">DSM 3922</strain>
    </source>
</reference>
<dbReference type="KEGG" id="aaco:K1I37_07080"/>
<protein>
    <submittedName>
        <fullName evidence="1">Uncharacterized protein</fullName>
    </submittedName>
</protein>
<proteinExistence type="predicted"/>
<dbReference type="Proteomes" id="UP000829401">
    <property type="component" value="Chromosome"/>
</dbReference>
<dbReference type="RefSeq" id="WP_021297587.1">
    <property type="nucleotide sequence ID" value="NZ_AURB01000156.1"/>
</dbReference>